<organism evidence="2 3">
    <name type="scientific">Triticum urartu</name>
    <name type="common">Red wild einkorn</name>
    <name type="synonym">Crithodium urartu</name>
    <dbReference type="NCBI Taxonomy" id="4572"/>
    <lineage>
        <taxon>Eukaryota</taxon>
        <taxon>Viridiplantae</taxon>
        <taxon>Streptophyta</taxon>
        <taxon>Embryophyta</taxon>
        <taxon>Tracheophyta</taxon>
        <taxon>Spermatophyta</taxon>
        <taxon>Magnoliopsida</taxon>
        <taxon>Liliopsida</taxon>
        <taxon>Poales</taxon>
        <taxon>Poaceae</taxon>
        <taxon>BOP clade</taxon>
        <taxon>Pooideae</taxon>
        <taxon>Triticodae</taxon>
        <taxon>Triticeae</taxon>
        <taxon>Triticinae</taxon>
        <taxon>Triticum</taxon>
    </lineage>
</organism>
<keyword evidence="1" id="KW-1133">Transmembrane helix</keyword>
<evidence type="ECO:0000256" key="1">
    <source>
        <dbReference type="SAM" id="Phobius"/>
    </source>
</evidence>
<reference evidence="2" key="3">
    <citation type="submission" date="2022-06" db="UniProtKB">
        <authorList>
            <consortium name="EnsemblPlants"/>
        </authorList>
    </citation>
    <scope>IDENTIFICATION</scope>
</reference>
<reference evidence="3" key="1">
    <citation type="journal article" date="2013" name="Nature">
        <title>Draft genome of the wheat A-genome progenitor Triticum urartu.</title>
        <authorList>
            <person name="Ling H.Q."/>
            <person name="Zhao S."/>
            <person name="Liu D."/>
            <person name="Wang J."/>
            <person name="Sun H."/>
            <person name="Zhang C."/>
            <person name="Fan H."/>
            <person name="Li D."/>
            <person name="Dong L."/>
            <person name="Tao Y."/>
            <person name="Gao C."/>
            <person name="Wu H."/>
            <person name="Li Y."/>
            <person name="Cui Y."/>
            <person name="Guo X."/>
            <person name="Zheng S."/>
            <person name="Wang B."/>
            <person name="Yu K."/>
            <person name="Liang Q."/>
            <person name="Yang W."/>
            <person name="Lou X."/>
            <person name="Chen J."/>
            <person name="Feng M."/>
            <person name="Jian J."/>
            <person name="Zhang X."/>
            <person name="Luo G."/>
            <person name="Jiang Y."/>
            <person name="Liu J."/>
            <person name="Wang Z."/>
            <person name="Sha Y."/>
            <person name="Zhang B."/>
            <person name="Wu H."/>
            <person name="Tang D."/>
            <person name="Shen Q."/>
            <person name="Xue P."/>
            <person name="Zou S."/>
            <person name="Wang X."/>
            <person name="Liu X."/>
            <person name="Wang F."/>
            <person name="Yang Y."/>
            <person name="An X."/>
            <person name="Dong Z."/>
            <person name="Zhang K."/>
            <person name="Zhang X."/>
            <person name="Luo M.C."/>
            <person name="Dvorak J."/>
            <person name="Tong Y."/>
            <person name="Wang J."/>
            <person name="Yang H."/>
            <person name="Li Z."/>
            <person name="Wang D."/>
            <person name="Zhang A."/>
            <person name="Wang J."/>
        </authorList>
    </citation>
    <scope>NUCLEOTIDE SEQUENCE</scope>
    <source>
        <strain evidence="3">cv. G1812</strain>
    </source>
</reference>
<keyword evidence="3" id="KW-1185">Reference proteome</keyword>
<keyword evidence="1" id="KW-0812">Transmembrane</keyword>
<proteinExistence type="predicted"/>
<sequence length="72" mass="8318">MPTALFCSIRKYNYILLHSGNVISCTCVTCVSLYFVLQICFPTIWQINVYSSEVIVHSWYVYMFVCCQTESG</sequence>
<name>A0A8R7UYE9_TRIUA</name>
<dbReference type="Proteomes" id="UP000015106">
    <property type="component" value="Chromosome 7"/>
</dbReference>
<keyword evidence="1" id="KW-0472">Membrane</keyword>
<dbReference type="Gramene" id="TuG1812G0700000982.01.T01">
    <property type="protein sequence ID" value="TuG1812G0700000982.01.T01.cds334925"/>
    <property type="gene ID" value="TuG1812G0700000982.01"/>
</dbReference>
<dbReference type="AlphaFoldDB" id="A0A8R7UYE9"/>
<evidence type="ECO:0000313" key="2">
    <source>
        <dbReference type="EnsemblPlants" id="TuG1812G0700000982.01.T01.cds334925"/>
    </source>
</evidence>
<dbReference type="EnsemblPlants" id="TuG1812G0700000982.01.T01">
    <property type="protein sequence ID" value="TuG1812G0700000982.01.T01.cds334925"/>
    <property type="gene ID" value="TuG1812G0700000982.01"/>
</dbReference>
<accession>A0A8R7UYE9</accession>
<protein>
    <submittedName>
        <fullName evidence="2">Uncharacterized protein</fullName>
    </submittedName>
</protein>
<feature type="transmembrane region" description="Helical" evidence="1">
    <location>
        <begin position="12"/>
        <end position="37"/>
    </location>
</feature>
<reference evidence="2" key="2">
    <citation type="submission" date="2018-03" db="EMBL/GenBank/DDBJ databases">
        <title>The Triticum urartu genome reveals the dynamic nature of wheat genome evolution.</title>
        <authorList>
            <person name="Ling H."/>
            <person name="Ma B."/>
            <person name="Shi X."/>
            <person name="Liu H."/>
            <person name="Dong L."/>
            <person name="Sun H."/>
            <person name="Cao Y."/>
            <person name="Gao Q."/>
            <person name="Zheng S."/>
            <person name="Li Y."/>
            <person name="Yu Y."/>
            <person name="Du H."/>
            <person name="Qi M."/>
            <person name="Li Y."/>
            <person name="Yu H."/>
            <person name="Cui Y."/>
            <person name="Wang N."/>
            <person name="Chen C."/>
            <person name="Wu H."/>
            <person name="Zhao Y."/>
            <person name="Zhang J."/>
            <person name="Li Y."/>
            <person name="Zhou W."/>
            <person name="Zhang B."/>
            <person name="Hu W."/>
            <person name="Eijk M."/>
            <person name="Tang J."/>
            <person name="Witsenboer H."/>
            <person name="Zhao S."/>
            <person name="Li Z."/>
            <person name="Zhang A."/>
            <person name="Wang D."/>
            <person name="Liang C."/>
        </authorList>
    </citation>
    <scope>NUCLEOTIDE SEQUENCE [LARGE SCALE GENOMIC DNA]</scope>
    <source>
        <strain evidence="2">cv. G1812</strain>
    </source>
</reference>
<evidence type="ECO:0000313" key="3">
    <source>
        <dbReference type="Proteomes" id="UP000015106"/>
    </source>
</evidence>